<dbReference type="InterPro" id="IPR040079">
    <property type="entry name" value="Glutathione_S-Trfase"/>
</dbReference>
<dbReference type="GO" id="GO:0006749">
    <property type="term" value="P:glutathione metabolic process"/>
    <property type="evidence" value="ECO:0007669"/>
    <property type="project" value="TreeGrafter"/>
</dbReference>
<evidence type="ECO:0000259" key="1">
    <source>
        <dbReference type="PROSITE" id="PS50404"/>
    </source>
</evidence>
<dbReference type="EMBL" id="ML002667">
    <property type="protein sequence ID" value="RKP36358.1"/>
    <property type="molecule type" value="Genomic_DNA"/>
</dbReference>
<evidence type="ECO:0008006" key="5">
    <source>
        <dbReference type="Google" id="ProtNLM"/>
    </source>
</evidence>
<dbReference type="Gene3D" id="1.20.1050.10">
    <property type="match status" value="1"/>
</dbReference>
<proteinExistence type="predicted"/>
<accession>A0A4P9ZT31</accession>
<gene>
    <name evidence="3" type="ORF">BJ085DRAFT_37160</name>
</gene>
<dbReference type="InterPro" id="IPR004046">
    <property type="entry name" value="GST_C"/>
</dbReference>
<dbReference type="PROSITE" id="PS50404">
    <property type="entry name" value="GST_NTER"/>
    <property type="match status" value="1"/>
</dbReference>
<dbReference type="AlphaFoldDB" id="A0A4P9ZT31"/>
<evidence type="ECO:0000313" key="4">
    <source>
        <dbReference type="Proteomes" id="UP000268162"/>
    </source>
</evidence>
<evidence type="ECO:0000259" key="2">
    <source>
        <dbReference type="PROSITE" id="PS50405"/>
    </source>
</evidence>
<dbReference type="InterPro" id="IPR010987">
    <property type="entry name" value="Glutathione-S-Trfase_C-like"/>
</dbReference>
<reference evidence="4" key="1">
    <citation type="journal article" date="2018" name="Nat. Microbiol.">
        <title>Leveraging single-cell genomics to expand the fungal tree of life.</title>
        <authorList>
            <person name="Ahrendt S.R."/>
            <person name="Quandt C.A."/>
            <person name="Ciobanu D."/>
            <person name="Clum A."/>
            <person name="Salamov A."/>
            <person name="Andreopoulos B."/>
            <person name="Cheng J.F."/>
            <person name="Woyke T."/>
            <person name="Pelin A."/>
            <person name="Henrissat B."/>
            <person name="Reynolds N.K."/>
            <person name="Benny G.L."/>
            <person name="Smith M.E."/>
            <person name="James T.Y."/>
            <person name="Grigoriev I.V."/>
        </authorList>
    </citation>
    <scope>NUCLEOTIDE SEQUENCE [LARGE SCALE GENOMIC DNA]</scope>
    <source>
        <strain evidence="4">RSA 468</strain>
    </source>
</reference>
<dbReference type="SUPFAM" id="SSF47616">
    <property type="entry name" value="GST C-terminal domain-like"/>
    <property type="match status" value="1"/>
</dbReference>
<dbReference type="SFLD" id="SFLDS00019">
    <property type="entry name" value="Glutathione_Transferase_(cytos"/>
    <property type="match status" value="1"/>
</dbReference>
<sequence>MTRFEVMYFPTSGRAEIARAILDYADVEYKSIYATQWPAEKGQTPYGQLPVLKEYESDSTEPKFVLSDSDAIQRYLGARYGLYGTSPAELQTNAQQDEVLGQWKDVTEIFINYIFFAETEEEKANYLLKLGKAATHLLQKHDERLLRNGTGHYVGNKTTLADLFAYLCLKKLATMPNYKDTLEEHVGKGLRKFQATLEQDPSFKRYQERAVARYATYKY</sequence>
<dbReference type="Gene3D" id="3.40.30.10">
    <property type="entry name" value="Glutaredoxin"/>
    <property type="match status" value="1"/>
</dbReference>
<dbReference type="InterPro" id="IPR036282">
    <property type="entry name" value="Glutathione-S-Trfase_C_sf"/>
</dbReference>
<feature type="domain" description="GST N-terminal" evidence="1">
    <location>
        <begin position="2"/>
        <end position="84"/>
    </location>
</feature>
<dbReference type="Proteomes" id="UP000268162">
    <property type="component" value="Unassembled WGS sequence"/>
</dbReference>
<dbReference type="STRING" id="215637.A0A4P9ZT31"/>
<evidence type="ECO:0000313" key="3">
    <source>
        <dbReference type="EMBL" id="RKP36358.1"/>
    </source>
</evidence>
<organism evidence="3 4">
    <name type="scientific">Dimargaris cristalligena</name>
    <dbReference type="NCBI Taxonomy" id="215637"/>
    <lineage>
        <taxon>Eukaryota</taxon>
        <taxon>Fungi</taxon>
        <taxon>Fungi incertae sedis</taxon>
        <taxon>Zoopagomycota</taxon>
        <taxon>Kickxellomycotina</taxon>
        <taxon>Dimargaritomycetes</taxon>
        <taxon>Dimargaritales</taxon>
        <taxon>Dimargaritaceae</taxon>
        <taxon>Dimargaris</taxon>
    </lineage>
</organism>
<dbReference type="PROSITE" id="PS50405">
    <property type="entry name" value="GST_CTER"/>
    <property type="match status" value="1"/>
</dbReference>
<dbReference type="Pfam" id="PF14497">
    <property type="entry name" value="GST_C_3"/>
    <property type="match status" value="1"/>
</dbReference>
<dbReference type="InterPro" id="IPR004045">
    <property type="entry name" value="Glutathione_S-Trfase_N"/>
</dbReference>
<dbReference type="Pfam" id="PF13417">
    <property type="entry name" value="GST_N_3"/>
    <property type="match status" value="1"/>
</dbReference>
<dbReference type="GO" id="GO:0004364">
    <property type="term" value="F:glutathione transferase activity"/>
    <property type="evidence" value="ECO:0007669"/>
    <property type="project" value="TreeGrafter"/>
</dbReference>
<dbReference type="InterPro" id="IPR036249">
    <property type="entry name" value="Thioredoxin-like_sf"/>
</dbReference>
<keyword evidence="4" id="KW-1185">Reference proteome</keyword>
<dbReference type="InterPro" id="IPR050213">
    <property type="entry name" value="GST_superfamily"/>
</dbReference>
<feature type="domain" description="GST C-terminal" evidence="2">
    <location>
        <begin position="89"/>
        <end position="214"/>
    </location>
</feature>
<dbReference type="OrthoDB" id="414243at2759"/>
<protein>
    <recommendedName>
        <fullName evidence="5">Glutathione S-transferase</fullName>
    </recommendedName>
</protein>
<dbReference type="SUPFAM" id="SSF52833">
    <property type="entry name" value="Thioredoxin-like"/>
    <property type="match status" value="1"/>
</dbReference>
<dbReference type="PANTHER" id="PTHR11571">
    <property type="entry name" value="GLUTATHIONE S-TRANSFERASE"/>
    <property type="match status" value="1"/>
</dbReference>
<name>A0A4P9ZT31_9FUNG</name>